<keyword evidence="3" id="KW-1185">Reference proteome</keyword>
<sequence length="86" mass="8577">MRFSAISSVLLSVSALALAAATPVSASPVQSTPTAFAPTQVSETKSSAGFGSTSTVWGGYTVSNGTTRAVTGSLSGSDFSINYKHG</sequence>
<proteinExistence type="predicted"/>
<protein>
    <submittedName>
        <fullName evidence="2">Uncharacterized protein</fullName>
    </submittedName>
</protein>
<evidence type="ECO:0000256" key="1">
    <source>
        <dbReference type="SAM" id="SignalP"/>
    </source>
</evidence>
<name>A9WV80_RENSM</name>
<dbReference type="RefSeq" id="WP_012246737.1">
    <property type="nucleotide sequence ID" value="NC_010168.1"/>
</dbReference>
<evidence type="ECO:0000313" key="3">
    <source>
        <dbReference type="Proteomes" id="UP000002007"/>
    </source>
</evidence>
<evidence type="ECO:0000313" key="2">
    <source>
        <dbReference type="EMBL" id="ABY25101.1"/>
    </source>
</evidence>
<feature type="signal peptide" evidence="1">
    <location>
        <begin position="1"/>
        <end position="26"/>
    </location>
</feature>
<organism evidence="2 3">
    <name type="scientific">Renibacterium salmoninarum (strain ATCC 33209 / DSM 20767 / JCM 11484 / NBRC 15589 / NCIMB 2235)</name>
    <dbReference type="NCBI Taxonomy" id="288705"/>
    <lineage>
        <taxon>Bacteria</taxon>
        <taxon>Bacillati</taxon>
        <taxon>Actinomycetota</taxon>
        <taxon>Actinomycetes</taxon>
        <taxon>Micrococcales</taxon>
        <taxon>Micrococcaceae</taxon>
        <taxon>Renibacterium</taxon>
    </lineage>
</organism>
<gene>
    <name evidence="2" type="ordered locus">RSal33209_3391</name>
</gene>
<dbReference type="HOGENOM" id="CLU_2495666_0_0_11"/>
<dbReference type="AlphaFoldDB" id="A9WV80"/>
<keyword evidence="1" id="KW-0732">Signal</keyword>
<reference evidence="3" key="1">
    <citation type="journal article" date="2008" name="J. Bacteriol.">
        <title>Genome sequence of the fish pathogen Renibacterium salmoninarum suggests reductive evolution away from an environmental Arthrobacter ancestor.</title>
        <authorList>
            <person name="Wiens G.D."/>
            <person name="Rockey D.D."/>
            <person name="Wu Z."/>
            <person name="Chang J."/>
            <person name="Levy R."/>
            <person name="Crane S."/>
            <person name="Chen D.S."/>
            <person name="Capri G.R."/>
            <person name="Burnett J.R."/>
            <person name="Sudheesh P.S."/>
            <person name="Schipma M.J."/>
            <person name="Burd H."/>
            <person name="Bhattacharyya A."/>
            <person name="Rhodes L.D."/>
            <person name="Kaul R."/>
            <person name="Strom M.S."/>
        </authorList>
    </citation>
    <scope>NUCLEOTIDE SEQUENCE [LARGE SCALE GENOMIC DNA]</scope>
    <source>
        <strain evidence="3">ATCC 33209 / DSM 20767 / JCM 11484 / NBRC 15589 / NCIMB 2235</strain>
    </source>
</reference>
<accession>A9WV80</accession>
<dbReference type="KEGG" id="rsa:RSal33209_3391"/>
<feature type="chain" id="PRO_5002746410" evidence="1">
    <location>
        <begin position="27"/>
        <end position="86"/>
    </location>
</feature>
<dbReference type="EMBL" id="CP000910">
    <property type="protein sequence ID" value="ABY25101.1"/>
    <property type="molecule type" value="Genomic_DNA"/>
</dbReference>
<dbReference type="Proteomes" id="UP000002007">
    <property type="component" value="Chromosome"/>
</dbReference>